<proteinExistence type="predicted"/>
<comment type="cofactor">
    <cofactor evidence="1">
        <name>Mg(2+)</name>
        <dbReference type="ChEBI" id="CHEBI:18420"/>
    </cofactor>
</comment>
<keyword evidence="6" id="KW-1185">Reference proteome</keyword>
<dbReference type="SMART" id="SM00086">
    <property type="entry name" value="PAC"/>
    <property type="match status" value="1"/>
</dbReference>
<evidence type="ECO:0000259" key="2">
    <source>
        <dbReference type="PROSITE" id="PS50112"/>
    </source>
</evidence>
<reference evidence="5 6" key="1">
    <citation type="journal article" date="2020" name="Arch. Microbiol.">
        <title>The genome sequence of the giant phototrophic gammaproteobacterium Thiospirillum jenense gives insight into its physiological properties and phylogenetic relationships.</title>
        <authorList>
            <person name="Imhoff J.F."/>
            <person name="Meyer T.E."/>
            <person name="Kyndt J.A."/>
        </authorList>
    </citation>
    <scope>NUCLEOTIDE SEQUENCE [LARGE SCALE GENOMIC DNA]</scope>
    <source>
        <strain evidence="5 6">DSM 216</strain>
    </source>
</reference>
<feature type="domain" description="PAC" evidence="3">
    <location>
        <begin position="85"/>
        <end position="139"/>
    </location>
</feature>
<dbReference type="InterPro" id="IPR029787">
    <property type="entry name" value="Nucleotide_cyclase"/>
</dbReference>
<evidence type="ECO:0000313" key="6">
    <source>
        <dbReference type="Proteomes" id="UP000548632"/>
    </source>
</evidence>
<dbReference type="InterPro" id="IPR052163">
    <property type="entry name" value="DGC-Regulatory_Protein"/>
</dbReference>
<dbReference type="GO" id="GO:0003824">
    <property type="term" value="F:catalytic activity"/>
    <property type="evidence" value="ECO:0007669"/>
    <property type="project" value="UniProtKB-ARBA"/>
</dbReference>
<feature type="domain" description="PAS" evidence="2">
    <location>
        <begin position="37"/>
        <end position="84"/>
    </location>
</feature>
<dbReference type="Pfam" id="PF00990">
    <property type="entry name" value="GGDEF"/>
    <property type="match status" value="1"/>
</dbReference>
<dbReference type="Gene3D" id="3.30.70.270">
    <property type="match status" value="1"/>
</dbReference>
<dbReference type="InterPro" id="IPR000014">
    <property type="entry name" value="PAS"/>
</dbReference>
<dbReference type="NCBIfam" id="TIGR00229">
    <property type="entry name" value="sensory_box"/>
    <property type="match status" value="1"/>
</dbReference>
<evidence type="ECO:0000256" key="1">
    <source>
        <dbReference type="ARBA" id="ARBA00001946"/>
    </source>
</evidence>
<gene>
    <name evidence="5" type="ORF">HUK38_07585</name>
</gene>
<dbReference type="PROSITE" id="PS50887">
    <property type="entry name" value="GGDEF"/>
    <property type="match status" value="1"/>
</dbReference>
<dbReference type="InterPro" id="IPR000160">
    <property type="entry name" value="GGDEF_dom"/>
</dbReference>
<dbReference type="PROSITE" id="PS50113">
    <property type="entry name" value="PAC"/>
    <property type="match status" value="1"/>
</dbReference>
<dbReference type="NCBIfam" id="TIGR00254">
    <property type="entry name" value="GGDEF"/>
    <property type="match status" value="1"/>
</dbReference>
<dbReference type="InterPro" id="IPR043128">
    <property type="entry name" value="Rev_trsase/Diguanyl_cyclase"/>
</dbReference>
<dbReference type="SMART" id="SM00267">
    <property type="entry name" value="GGDEF"/>
    <property type="match status" value="1"/>
</dbReference>
<dbReference type="Pfam" id="PF13426">
    <property type="entry name" value="PAS_9"/>
    <property type="match status" value="1"/>
</dbReference>
<dbReference type="Gene3D" id="3.30.450.20">
    <property type="entry name" value="PAS domain"/>
    <property type="match status" value="1"/>
</dbReference>
<comment type="caution">
    <text evidence="5">The sequence shown here is derived from an EMBL/GenBank/DDBJ whole genome shotgun (WGS) entry which is preliminary data.</text>
</comment>
<dbReference type="SMART" id="SM00091">
    <property type="entry name" value="PAS"/>
    <property type="match status" value="1"/>
</dbReference>
<evidence type="ECO:0000313" key="5">
    <source>
        <dbReference type="EMBL" id="MBB1126090.1"/>
    </source>
</evidence>
<dbReference type="PANTHER" id="PTHR46663">
    <property type="entry name" value="DIGUANYLATE CYCLASE DGCT-RELATED"/>
    <property type="match status" value="1"/>
</dbReference>
<dbReference type="InterPro" id="IPR035965">
    <property type="entry name" value="PAS-like_dom_sf"/>
</dbReference>
<name>A0A839HD68_9GAMM</name>
<dbReference type="InterPro" id="IPR001610">
    <property type="entry name" value="PAC"/>
</dbReference>
<dbReference type="AlphaFoldDB" id="A0A839HD68"/>
<dbReference type="PANTHER" id="PTHR46663:SF3">
    <property type="entry name" value="SLL0267 PROTEIN"/>
    <property type="match status" value="1"/>
</dbReference>
<dbReference type="PROSITE" id="PS50112">
    <property type="entry name" value="PAS"/>
    <property type="match status" value="1"/>
</dbReference>
<organism evidence="5 6">
    <name type="scientific">Thiospirillum jenense</name>
    <dbReference type="NCBI Taxonomy" id="1653858"/>
    <lineage>
        <taxon>Bacteria</taxon>
        <taxon>Pseudomonadati</taxon>
        <taxon>Pseudomonadota</taxon>
        <taxon>Gammaproteobacteria</taxon>
        <taxon>Chromatiales</taxon>
        <taxon>Chromatiaceae</taxon>
        <taxon>Thiospirillum</taxon>
    </lineage>
</organism>
<dbReference type="Proteomes" id="UP000548632">
    <property type="component" value="Unassembled WGS sequence"/>
</dbReference>
<protein>
    <submittedName>
        <fullName evidence="5">Diguanylate cyclase</fullName>
    </submittedName>
</protein>
<dbReference type="SUPFAM" id="SSF55785">
    <property type="entry name" value="PYP-like sensor domain (PAS domain)"/>
    <property type="match status" value="1"/>
</dbReference>
<dbReference type="EMBL" id="JABVCQ010000013">
    <property type="protein sequence ID" value="MBB1126090.1"/>
    <property type="molecule type" value="Genomic_DNA"/>
</dbReference>
<dbReference type="CDD" id="cd01949">
    <property type="entry name" value="GGDEF"/>
    <property type="match status" value="1"/>
</dbReference>
<dbReference type="CDD" id="cd00130">
    <property type="entry name" value="PAS"/>
    <property type="match status" value="1"/>
</dbReference>
<evidence type="ECO:0000259" key="4">
    <source>
        <dbReference type="PROSITE" id="PS50887"/>
    </source>
</evidence>
<accession>A0A839HD68</accession>
<sequence length="418" mass="47575">MNEAMNTIPSGDLLAVLDEALTSVIITTAELNADHPKILYVNKAFEKMTGYSRIELIGQTPRILQGPETDRATLDRLRRNLENGENFEGRAINYRKDGVPYWVSWNIVPIRDHAGNIIYWFSNQKDVTTEVQLHDALEQEQLFLTQAIDLNPTMIGISDGRELKRANAALRTFFQIDDLTHFQQQVGCICHYFRTVNGRPFVSHSDWVATLENEGPLKFTAELHGRLYYLLLEGRKLPAQSDCFIVSLHDITDAEIEHSRMLNEATHDPLTSLLNRRGLDMDMKTQGIYQQMRGFCVLLIDVDHFKRVNDTLGHDYGDQVLCHLAQQLLQVTRKSDLVARWGGEEFVIILPRTIVEEGIRVGENLRQAIEKSVMISTTVSIGVAHSSHYETLDEIIVQADKAMYQAKQQGRNRVIAAF</sequence>
<evidence type="ECO:0000259" key="3">
    <source>
        <dbReference type="PROSITE" id="PS50113"/>
    </source>
</evidence>
<dbReference type="SUPFAM" id="SSF55073">
    <property type="entry name" value="Nucleotide cyclase"/>
    <property type="match status" value="1"/>
</dbReference>
<dbReference type="InterPro" id="IPR000700">
    <property type="entry name" value="PAS-assoc_C"/>
</dbReference>
<feature type="domain" description="GGDEF" evidence="4">
    <location>
        <begin position="293"/>
        <end position="418"/>
    </location>
</feature>
<dbReference type="FunFam" id="3.30.70.270:FF:000001">
    <property type="entry name" value="Diguanylate cyclase domain protein"/>
    <property type="match status" value="1"/>
</dbReference>